<feature type="active site" description="Proton acceptor" evidence="4">
    <location>
        <position position="276"/>
    </location>
</feature>
<dbReference type="InterPro" id="IPR036388">
    <property type="entry name" value="WH-like_DNA-bd_sf"/>
</dbReference>
<dbReference type="EMBL" id="MU089599">
    <property type="protein sequence ID" value="KAF7850587.1"/>
    <property type="molecule type" value="Genomic_DNA"/>
</dbReference>
<name>A0A8T0CSE8_CORYI</name>
<evidence type="ECO:0000313" key="8">
    <source>
        <dbReference type="Proteomes" id="UP000806378"/>
    </source>
</evidence>
<dbReference type="SUPFAM" id="SSF46785">
    <property type="entry name" value="Winged helix' DNA-binding domain"/>
    <property type="match status" value="1"/>
</dbReference>
<dbReference type="Pfam" id="PF00891">
    <property type="entry name" value="Methyltransf_2"/>
    <property type="match status" value="1"/>
</dbReference>
<feature type="domain" description="O-methyltransferase C-terminal" evidence="5">
    <location>
        <begin position="142"/>
        <end position="354"/>
    </location>
</feature>
<dbReference type="OrthoDB" id="2410195at2759"/>
<evidence type="ECO:0000256" key="3">
    <source>
        <dbReference type="ARBA" id="ARBA00022691"/>
    </source>
</evidence>
<proteinExistence type="predicted"/>
<dbReference type="InterPro" id="IPR029063">
    <property type="entry name" value="SAM-dependent_MTases_sf"/>
</dbReference>
<dbReference type="GO" id="GO:0008757">
    <property type="term" value="F:S-adenosylmethionine-dependent methyltransferase activity"/>
    <property type="evidence" value="ECO:0007669"/>
    <property type="project" value="UniProtKB-ARBA"/>
</dbReference>
<dbReference type="GO" id="GO:0032259">
    <property type="term" value="P:methylation"/>
    <property type="evidence" value="ECO:0007669"/>
    <property type="project" value="UniProtKB-KW"/>
</dbReference>
<evidence type="ECO:0000256" key="2">
    <source>
        <dbReference type="ARBA" id="ARBA00022679"/>
    </source>
</evidence>
<evidence type="ECO:0008006" key="9">
    <source>
        <dbReference type="Google" id="ProtNLM"/>
    </source>
</evidence>
<gene>
    <name evidence="7" type="ORF">BT93_L5242</name>
</gene>
<keyword evidence="8" id="KW-1185">Reference proteome</keyword>
<dbReference type="InterPro" id="IPR001077">
    <property type="entry name" value="COMT_C"/>
</dbReference>
<comment type="caution">
    <text evidence="7">The sequence shown here is derived from an EMBL/GenBank/DDBJ whole genome shotgun (WGS) entry which is preliminary data.</text>
</comment>
<dbReference type="SUPFAM" id="SSF53335">
    <property type="entry name" value="S-adenosyl-L-methionine-dependent methyltransferases"/>
    <property type="match status" value="1"/>
</dbReference>
<feature type="domain" description="O-methyltransferase dimerisation" evidence="6">
    <location>
        <begin position="32"/>
        <end position="120"/>
    </location>
</feature>
<accession>A0A8T0CSE8</accession>
<dbReference type="GO" id="GO:0008171">
    <property type="term" value="F:O-methyltransferase activity"/>
    <property type="evidence" value="ECO:0007669"/>
    <property type="project" value="InterPro"/>
</dbReference>
<dbReference type="Gene3D" id="3.40.50.150">
    <property type="entry name" value="Vaccinia Virus protein VP39"/>
    <property type="match status" value="1"/>
</dbReference>
<dbReference type="Proteomes" id="UP000806378">
    <property type="component" value="Unassembled WGS sequence"/>
</dbReference>
<evidence type="ECO:0000256" key="1">
    <source>
        <dbReference type="ARBA" id="ARBA00022603"/>
    </source>
</evidence>
<keyword evidence="1" id="KW-0489">Methyltransferase</keyword>
<reference evidence="7" key="1">
    <citation type="submission" date="2020-05" db="EMBL/GenBank/DDBJ databases">
        <title>WGS assembly of Corymbia citriodora subspecies variegata.</title>
        <authorList>
            <person name="Barry K."/>
            <person name="Hundley H."/>
            <person name="Shu S."/>
            <person name="Jenkins J."/>
            <person name="Grimwood J."/>
            <person name="Baten A."/>
        </authorList>
    </citation>
    <scope>NUCLEOTIDE SEQUENCE</scope>
    <source>
        <strain evidence="7">CV2-018</strain>
    </source>
</reference>
<dbReference type="InterPro" id="IPR012967">
    <property type="entry name" value="COMT_dimerisation"/>
</dbReference>
<evidence type="ECO:0000313" key="7">
    <source>
        <dbReference type="EMBL" id="KAF7850587.1"/>
    </source>
</evidence>
<dbReference type="Gene3D" id="1.10.10.10">
    <property type="entry name" value="Winged helix-like DNA-binding domain superfamily/Winged helix DNA-binding domain"/>
    <property type="match status" value="1"/>
</dbReference>
<dbReference type="FunFam" id="3.40.50.150:FF:000057">
    <property type="entry name" value="O-methyltransferase ZRP4"/>
    <property type="match status" value="1"/>
</dbReference>
<dbReference type="InterPro" id="IPR036390">
    <property type="entry name" value="WH_DNA-bd_sf"/>
</dbReference>
<dbReference type="AlphaFoldDB" id="A0A8T0CSE8"/>
<dbReference type="InterPro" id="IPR016461">
    <property type="entry name" value="COMT-like"/>
</dbReference>
<keyword evidence="2" id="KW-0808">Transferase</keyword>
<dbReference type="Pfam" id="PF08100">
    <property type="entry name" value="Dimerisation"/>
    <property type="match status" value="1"/>
</dbReference>
<dbReference type="Gramene" id="rna-gnl|WGS:JABURB|Cocit.L5242.1">
    <property type="protein sequence ID" value="cds-KAF7850587.1"/>
    <property type="gene ID" value="gene-BT93_L5242"/>
</dbReference>
<evidence type="ECO:0000256" key="4">
    <source>
        <dbReference type="PIRSR" id="PIRSR005739-1"/>
    </source>
</evidence>
<evidence type="ECO:0000259" key="6">
    <source>
        <dbReference type="Pfam" id="PF08100"/>
    </source>
</evidence>
<dbReference type="PIRSF" id="PIRSF005739">
    <property type="entry name" value="O-mtase"/>
    <property type="match status" value="1"/>
</dbReference>
<dbReference type="PROSITE" id="PS51683">
    <property type="entry name" value="SAM_OMT_II"/>
    <property type="match status" value="1"/>
</dbReference>
<keyword evidence="3" id="KW-0949">S-adenosyl-L-methionine</keyword>
<protein>
    <recommendedName>
        <fullName evidence="9">O-methyltransferase</fullName>
    </recommendedName>
</protein>
<sequence length="372" mass="41538">MTMEEGVLDMNLGNGDGDATTSDLLRAQAHIWNHIFSFINSMCLKCAIDLGIPDLIHHHGRPMTLLELVSVLHIQPTKAHCIHRLMRILTHSGFFELQDLEEADRQTGYVLTCASRLLVKHNPLSAAPFALMALGPFSMGQWQYLSSWLRDAEDVHPSTFEMAYGLPMWEFGGRNPKVVSLFDEAMACDSSLMANVVVHTCGAVFEGLSLVVDVGGGTGTMAKAITEAFPHLECTVFDQPHVVDGLVGRERLKFVGGDMFVEIPPADAIFLKWILHNWSDEKCIEILKRSKEAVSNQGKVGKVIMIDMVVGNQIGDHRSTETQLFFDMLMMVNLNGKERSEKEWEKLFIDAGFSDYKIVSRLGLRSLIEIYP</sequence>
<dbReference type="GO" id="GO:0046983">
    <property type="term" value="F:protein dimerization activity"/>
    <property type="evidence" value="ECO:0007669"/>
    <property type="project" value="InterPro"/>
</dbReference>
<organism evidence="7 8">
    <name type="scientific">Corymbia citriodora subsp. variegata</name>
    <dbReference type="NCBI Taxonomy" id="360336"/>
    <lineage>
        <taxon>Eukaryota</taxon>
        <taxon>Viridiplantae</taxon>
        <taxon>Streptophyta</taxon>
        <taxon>Embryophyta</taxon>
        <taxon>Tracheophyta</taxon>
        <taxon>Spermatophyta</taxon>
        <taxon>Magnoliopsida</taxon>
        <taxon>eudicotyledons</taxon>
        <taxon>Gunneridae</taxon>
        <taxon>Pentapetalae</taxon>
        <taxon>rosids</taxon>
        <taxon>malvids</taxon>
        <taxon>Myrtales</taxon>
        <taxon>Myrtaceae</taxon>
        <taxon>Myrtoideae</taxon>
        <taxon>Eucalypteae</taxon>
        <taxon>Corymbia</taxon>
    </lineage>
</organism>
<dbReference type="GO" id="GO:0009717">
    <property type="term" value="P:isoflavonoid biosynthetic process"/>
    <property type="evidence" value="ECO:0007669"/>
    <property type="project" value="UniProtKB-ARBA"/>
</dbReference>
<dbReference type="PANTHER" id="PTHR11746">
    <property type="entry name" value="O-METHYLTRANSFERASE"/>
    <property type="match status" value="1"/>
</dbReference>
<evidence type="ECO:0000259" key="5">
    <source>
        <dbReference type="Pfam" id="PF00891"/>
    </source>
</evidence>
<dbReference type="FunFam" id="1.10.10.10:FF:000213">
    <property type="entry name" value="Coniferyl alcohol 9-O-methyltransferase"/>
    <property type="match status" value="1"/>
</dbReference>